<evidence type="ECO:0000313" key="2">
    <source>
        <dbReference type="EMBL" id="CAK0805603.1"/>
    </source>
</evidence>
<evidence type="ECO:0008006" key="4">
    <source>
        <dbReference type="Google" id="ProtNLM"/>
    </source>
</evidence>
<gene>
    <name evidence="2" type="ORF">PCOR1329_LOCUS12074</name>
</gene>
<feature type="region of interest" description="Disordered" evidence="1">
    <location>
        <begin position="379"/>
        <end position="424"/>
    </location>
</feature>
<evidence type="ECO:0000256" key="1">
    <source>
        <dbReference type="SAM" id="MobiDB-lite"/>
    </source>
</evidence>
<proteinExistence type="predicted"/>
<evidence type="ECO:0000313" key="3">
    <source>
        <dbReference type="Proteomes" id="UP001189429"/>
    </source>
</evidence>
<dbReference type="EMBL" id="CAUYUJ010003503">
    <property type="protein sequence ID" value="CAK0805603.1"/>
    <property type="molecule type" value="Genomic_DNA"/>
</dbReference>
<name>A0ABN9QII7_9DINO</name>
<feature type="compositionally biased region" description="Pro residues" evidence="1">
    <location>
        <begin position="147"/>
        <end position="159"/>
    </location>
</feature>
<reference evidence="2" key="1">
    <citation type="submission" date="2023-10" db="EMBL/GenBank/DDBJ databases">
        <authorList>
            <person name="Chen Y."/>
            <person name="Shah S."/>
            <person name="Dougan E. K."/>
            <person name="Thang M."/>
            <person name="Chan C."/>
        </authorList>
    </citation>
    <scope>NUCLEOTIDE SEQUENCE [LARGE SCALE GENOMIC DNA]</scope>
</reference>
<feature type="region of interest" description="Disordered" evidence="1">
    <location>
        <begin position="146"/>
        <end position="172"/>
    </location>
</feature>
<dbReference type="Proteomes" id="UP001189429">
    <property type="component" value="Unassembled WGS sequence"/>
</dbReference>
<accession>A0ABN9QII7</accession>
<comment type="caution">
    <text evidence="2">The sequence shown here is derived from an EMBL/GenBank/DDBJ whole genome shotgun (WGS) entry which is preliminary data.</text>
</comment>
<feature type="non-terminal residue" evidence="2">
    <location>
        <position position="1"/>
    </location>
</feature>
<organism evidence="2 3">
    <name type="scientific">Prorocentrum cordatum</name>
    <dbReference type="NCBI Taxonomy" id="2364126"/>
    <lineage>
        <taxon>Eukaryota</taxon>
        <taxon>Sar</taxon>
        <taxon>Alveolata</taxon>
        <taxon>Dinophyceae</taxon>
        <taxon>Prorocentrales</taxon>
        <taxon>Prorocentraceae</taxon>
        <taxon>Prorocentrum</taxon>
    </lineage>
</organism>
<feature type="compositionally biased region" description="Basic and acidic residues" evidence="1">
    <location>
        <begin position="379"/>
        <end position="389"/>
    </location>
</feature>
<keyword evidence="3" id="KW-1185">Reference proteome</keyword>
<sequence length="424" mass="46472">PVLVVLLVAVLAFLLGFAAASALAWWRLRRSEAREVQGQRVLVSYDADPRELLWHERLLRAHVHGSLWGVATPERDMYLEDLQEGIESLVPLGPLGGLPAGWSRGPFYRFRGSLQGPLFQADILRLPADGAELADQERLALGLEDMPPLPPPEEAPPAPVLESAARPEEGERRFLETRGEARLGERVVPAALEAGCCRGDRGVAKVGGAFVSCAFFRTLPVKYETSDRRHRSHREAASLTATTAFDDWHISGPRAAEWLAREIARQELTLVSGHFWRRQLLNLGPSDWGAGEHEALSRLFEYALTYDQLNLGELASLELAGRRHQLLEKRCARMLVAATASGDSGHLDNDRLFMGEEGRHGRALVAPALEPWISHKVSEESAAMEERQLTRSTDATPDAGSGQNDDEPPKNPRKKGGGQGGGAA</sequence>
<protein>
    <recommendedName>
        <fullName evidence="4">Phospholipase B-like</fullName>
    </recommendedName>
</protein>